<accession>A0AAW2V691</accession>
<evidence type="ECO:0000313" key="3">
    <source>
        <dbReference type="EMBL" id="KAL0424415.1"/>
    </source>
</evidence>
<keyword evidence="2" id="KW-0677">Repeat</keyword>
<gene>
    <name evidence="3" type="ORF">Sradi_0976300</name>
</gene>
<dbReference type="Gene3D" id="3.80.10.10">
    <property type="entry name" value="Ribonuclease Inhibitor"/>
    <property type="match status" value="1"/>
</dbReference>
<dbReference type="Pfam" id="PF00560">
    <property type="entry name" value="LRR_1"/>
    <property type="match status" value="2"/>
</dbReference>
<dbReference type="SUPFAM" id="SSF52047">
    <property type="entry name" value="RNI-like"/>
    <property type="match status" value="1"/>
</dbReference>
<comment type="caution">
    <text evidence="3">The sequence shown here is derived from an EMBL/GenBank/DDBJ whole genome shotgun (WGS) entry which is preliminary data.</text>
</comment>
<organism evidence="3">
    <name type="scientific">Sesamum radiatum</name>
    <name type="common">Black benniseed</name>
    <dbReference type="NCBI Taxonomy" id="300843"/>
    <lineage>
        <taxon>Eukaryota</taxon>
        <taxon>Viridiplantae</taxon>
        <taxon>Streptophyta</taxon>
        <taxon>Embryophyta</taxon>
        <taxon>Tracheophyta</taxon>
        <taxon>Spermatophyta</taxon>
        <taxon>Magnoliopsida</taxon>
        <taxon>eudicotyledons</taxon>
        <taxon>Gunneridae</taxon>
        <taxon>Pentapetalae</taxon>
        <taxon>asterids</taxon>
        <taxon>lamiids</taxon>
        <taxon>Lamiales</taxon>
        <taxon>Pedaliaceae</taxon>
        <taxon>Sesamum</taxon>
    </lineage>
</organism>
<keyword evidence="1" id="KW-0433">Leucine-rich repeat</keyword>
<protein>
    <submittedName>
        <fullName evidence="3">Uncharacterized protein</fullName>
    </submittedName>
</protein>
<proteinExistence type="predicted"/>
<dbReference type="InterPro" id="IPR032675">
    <property type="entry name" value="LRR_dom_sf"/>
</dbReference>
<reference evidence="3" key="2">
    <citation type="journal article" date="2024" name="Plant">
        <title>Genomic evolution and insights into agronomic trait innovations of Sesamum species.</title>
        <authorList>
            <person name="Miao H."/>
            <person name="Wang L."/>
            <person name="Qu L."/>
            <person name="Liu H."/>
            <person name="Sun Y."/>
            <person name="Le M."/>
            <person name="Wang Q."/>
            <person name="Wei S."/>
            <person name="Zheng Y."/>
            <person name="Lin W."/>
            <person name="Duan Y."/>
            <person name="Cao H."/>
            <person name="Xiong S."/>
            <person name="Wang X."/>
            <person name="Wei L."/>
            <person name="Li C."/>
            <person name="Ma Q."/>
            <person name="Ju M."/>
            <person name="Zhao R."/>
            <person name="Li G."/>
            <person name="Mu C."/>
            <person name="Tian Q."/>
            <person name="Mei H."/>
            <person name="Zhang T."/>
            <person name="Gao T."/>
            <person name="Zhang H."/>
        </authorList>
    </citation>
    <scope>NUCLEOTIDE SEQUENCE</scope>
    <source>
        <strain evidence="3">G02</strain>
    </source>
</reference>
<dbReference type="InterPro" id="IPR001611">
    <property type="entry name" value="Leu-rich_rpt"/>
</dbReference>
<dbReference type="PANTHER" id="PTHR48003">
    <property type="entry name" value="OS07G0626500 PROTEIN"/>
    <property type="match status" value="1"/>
</dbReference>
<dbReference type="FunFam" id="3.80.10.10:FF:000383">
    <property type="entry name" value="Leucine-rich repeat receptor protein kinase EMS1"/>
    <property type="match status" value="2"/>
</dbReference>
<dbReference type="InterPro" id="IPR053059">
    <property type="entry name" value="Inactive_SerThr-Kinase_ABA"/>
</dbReference>
<evidence type="ECO:0000256" key="1">
    <source>
        <dbReference type="ARBA" id="ARBA00022614"/>
    </source>
</evidence>
<dbReference type="EMBL" id="JACGWJ010000004">
    <property type="protein sequence ID" value="KAL0424415.1"/>
    <property type="molecule type" value="Genomic_DNA"/>
</dbReference>
<dbReference type="AlphaFoldDB" id="A0AAW2V691"/>
<reference evidence="3" key="1">
    <citation type="submission" date="2020-06" db="EMBL/GenBank/DDBJ databases">
        <authorList>
            <person name="Li T."/>
            <person name="Hu X."/>
            <person name="Zhang T."/>
            <person name="Song X."/>
            <person name="Zhang H."/>
            <person name="Dai N."/>
            <person name="Sheng W."/>
            <person name="Hou X."/>
            <person name="Wei L."/>
        </authorList>
    </citation>
    <scope>NUCLEOTIDE SEQUENCE</scope>
    <source>
        <strain evidence="3">G02</strain>
        <tissue evidence="3">Leaf</tissue>
    </source>
</reference>
<dbReference type="PRINTS" id="PR00019">
    <property type="entry name" value="LEURICHRPT"/>
</dbReference>
<dbReference type="Pfam" id="PF13855">
    <property type="entry name" value="LRR_8"/>
    <property type="match status" value="2"/>
</dbReference>
<dbReference type="PROSITE" id="PS51450">
    <property type="entry name" value="LRR"/>
    <property type="match status" value="1"/>
</dbReference>
<sequence length="357" mass="39276">MRIGDRSRRAGLIYHGFMLVNSNWLTIKLRCHSGNQFNNFGYSESFVKLTLRPLAPSVGNCRIVDLSRNLLSDDISVLTNWNADLEILDLSSNSLTGSIPNLMQFQGLTMLSIRNNSLEGNLPSALGSLPKLNTVDLSSNRLDGLIPHSFFASMTLTNLNLSSNRLTGGIPLGGSHTSELLVLSSGPAMESLDLSNNLLASGLPSDIGNWGRLKLLNLAYNNLSGQLPNELSRLSVLEYLNLSHNSFSGNIPDKLPSTLKFFDVAYNNLSGKIPENLNYFPDSSFSGNNLEPRHGFAPGNHVPKQIQDRLIDGLDFMISMSEEDFVAKPLVEILKQEGLLVLHFLDSIPAWSPLRLR</sequence>
<dbReference type="PANTHER" id="PTHR48003:SF5">
    <property type="entry name" value="OS07G0626500 PROTEIN"/>
    <property type="match status" value="1"/>
</dbReference>
<evidence type="ECO:0000256" key="2">
    <source>
        <dbReference type="ARBA" id="ARBA00022737"/>
    </source>
</evidence>
<name>A0AAW2V691_SESRA</name>